<feature type="domain" description="GPI ethanolamine phosphate transferase 2 C-terminal" evidence="12">
    <location>
        <begin position="926"/>
        <end position="1049"/>
    </location>
</feature>
<evidence type="ECO:0000256" key="4">
    <source>
        <dbReference type="ARBA" id="ARBA00022502"/>
    </source>
</evidence>
<feature type="transmembrane region" description="Helical" evidence="11">
    <location>
        <begin position="653"/>
        <end position="670"/>
    </location>
</feature>
<dbReference type="EMBL" id="KI397541">
    <property type="protein sequence ID" value="ERM93901.1"/>
    <property type="molecule type" value="Genomic_DNA"/>
</dbReference>
<evidence type="ECO:0000256" key="2">
    <source>
        <dbReference type="ARBA" id="ARBA00004687"/>
    </source>
</evidence>
<feature type="transmembrane region" description="Helical" evidence="11">
    <location>
        <begin position="962"/>
        <end position="985"/>
    </location>
</feature>
<comment type="subcellular location">
    <subcellularLocation>
        <location evidence="1">Endoplasmic reticulum membrane</location>
        <topology evidence="1">Multi-pass membrane protein</topology>
    </subcellularLocation>
</comment>
<keyword evidence="8 11" id="KW-1133">Transmembrane helix</keyword>
<keyword evidence="9 11" id="KW-0472">Membrane</keyword>
<sequence>MGKSLEKWRLIWPFFFIFFLHTAAIFLFTRGFLLTRTELSSTSSCSDLSSSPCSSDSFIDPSTNKTLHCWTKPAIDRVIIIIIDALRFDFLAPSAFFEEAKPWMDRLRVLQDLAYENGSSAKIFKAISDPPTTTLQRLKGLTTGGLPTFIDVGNSFGAPAIIEDNLIYQLAQNGKRLQMMGDDTWLPLFPNHFHKSYPFPSLNVKDLHTVDDGVIEHLLPALYDKDWDVLIAHFLGVDHAGHIFGVDSTPMLEKLDQYNEVLKEVVEILQNQSGPGGLHEHTFLLVIGDHGQTLNGDHGGGTAEEVETSLFAMSLKQLPPPISSIFDTSHCELDMDGRKMCISSVEQLDFAATVAALMGVPFPFGSIGHVNPELYALVANTWTDQGTTTITTTSKNAYCSNLELWMQQYAAVLCINSWQVKRYINQYSTSSIFGFPAEDLLQVENLYAQAQATWPNVTQKEVLLNEEMGNGTCQTKISILQAQIDAYKDFLEKVSELARSKWTQFDAMMMGIGLSILIVSLVIHLSFIKRARNQIWVIKGSNCGLIEKPHSNKVLSFMTVAVIFGLVLYAFSDQLMKSILVISAIFARNEQTFVYIVSWLVLLLAIGFLVLSWCNVGSGSDWNVDSEVNKKGSSSNHYSEKIRKECSTGEQGYSMKCMIALFLVAIRAFSLLSNSYILTEGSVARFLLATIGVLNLKEVLLEESTVLVAVSFLLLNVVLGFTGENGFSKDVTPASTSISVNVHVSDMGQFFWMLFTEVMPISVLAFLVFRSFQCTTVSSQWRILKYGFLPLVILSYILIPVYWVLESNVVAIPRITSFEKNLLPLVVYSVGFGLLLLLACCLVFERKEGTSKCTGDIHIAAITMLTAWGLVILMLLGRQGPRIALISILEGWCIIRSQKVAQKKEKLENTNNDMLYDPLPVTQWCFLAVSLFFCAGHRCTFDGLRYGAAFVGFDDFNIVRQGILLFVDTFGISHILPIFGLPLLVTFEGPYVHNKRGRAVFFSKLTQVFLIYGLISAITATFTTICVLIQRRHLMVWGLFAPKYVFDAIGLMLTDFLICLASLYYF</sequence>
<dbReference type="InterPro" id="IPR039524">
    <property type="entry name" value="PIGO/GPI13"/>
</dbReference>
<dbReference type="Pfam" id="PF19316">
    <property type="entry name" value="PIGO_PIGG"/>
    <property type="match status" value="1"/>
</dbReference>
<dbReference type="HOGENOM" id="CLU_004298_3_0_1"/>
<evidence type="ECO:0000256" key="7">
    <source>
        <dbReference type="ARBA" id="ARBA00022824"/>
    </source>
</evidence>
<feature type="transmembrane region" description="Helical" evidence="11">
    <location>
        <begin position="507"/>
        <end position="528"/>
    </location>
</feature>
<evidence type="ECO:0000313" key="14">
    <source>
        <dbReference type="Proteomes" id="UP000017836"/>
    </source>
</evidence>
<name>W1NEP6_AMBTC</name>
<accession>W1NEP6</accession>
<comment type="pathway">
    <text evidence="2">Glycolipid biosynthesis; glycosylphosphatidylinositol-anchor biosynthesis.</text>
</comment>
<keyword evidence="10" id="KW-0325">Glycoprotein</keyword>
<keyword evidence="6 11" id="KW-0812">Transmembrane</keyword>
<keyword evidence="5" id="KW-0808">Transferase</keyword>
<protein>
    <recommendedName>
        <fullName evidence="12">GPI ethanolamine phosphate transferase 2 C-terminal domain-containing protein</fullName>
    </recommendedName>
</protein>
<keyword evidence="7" id="KW-0256">Endoplasmic reticulum</keyword>
<feature type="transmembrane region" description="Helical" evidence="11">
    <location>
        <begin position="1041"/>
        <end position="1065"/>
    </location>
</feature>
<dbReference type="OrthoDB" id="272139at2759"/>
<gene>
    <name evidence="13" type="ORF">AMTR_s00137p00034310</name>
</gene>
<dbReference type="InterPro" id="IPR002591">
    <property type="entry name" value="Phosphodiest/P_Trfase"/>
</dbReference>
<feature type="transmembrane region" description="Helical" evidence="11">
    <location>
        <begin position="857"/>
        <end position="877"/>
    </location>
</feature>
<feature type="transmembrane region" description="Helical" evidence="11">
    <location>
        <begin position="706"/>
        <end position="723"/>
    </location>
</feature>
<evidence type="ECO:0000256" key="8">
    <source>
        <dbReference type="ARBA" id="ARBA00022989"/>
    </source>
</evidence>
<dbReference type="Pfam" id="PF01663">
    <property type="entry name" value="Phosphodiest"/>
    <property type="match status" value="1"/>
</dbReference>
<keyword evidence="14" id="KW-1185">Reference proteome</keyword>
<dbReference type="eggNOG" id="KOG2126">
    <property type="taxonomic scope" value="Eukaryota"/>
</dbReference>
<feature type="transmembrane region" description="Helical" evidence="11">
    <location>
        <begin position="1005"/>
        <end position="1029"/>
    </location>
</feature>
<dbReference type="InterPro" id="IPR017850">
    <property type="entry name" value="Alkaline_phosphatase_core_sf"/>
</dbReference>
<dbReference type="UniPathway" id="UPA00196"/>
<dbReference type="KEGG" id="atr:18421801"/>
<dbReference type="PANTHER" id="PTHR23071">
    <property type="entry name" value="PHOSPHATIDYLINOSITOL GLYCAN"/>
    <property type="match status" value="1"/>
</dbReference>
<evidence type="ECO:0000256" key="11">
    <source>
        <dbReference type="SAM" id="Phobius"/>
    </source>
</evidence>
<feature type="transmembrane region" description="Helical" evidence="11">
    <location>
        <begin position="750"/>
        <end position="772"/>
    </location>
</feature>
<feature type="transmembrane region" description="Helical" evidence="11">
    <location>
        <begin position="12"/>
        <end position="33"/>
    </location>
</feature>
<dbReference type="CDD" id="cd16023">
    <property type="entry name" value="GPI_EPT_3"/>
    <property type="match status" value="1"/>
</dbReference>
<dbReference type="OMA" id="DHGMDEN"/>
<evidence type="ECO:0000256" key="3">
    <source>
        <dbReference type="ARBA" id="ARBA00008695"/>
    </source>
</evidence>
<dbReference type="InterPro" id="IPR045687">
    <property type="entry name" value="PIGG/GPI7_C"/>
</dbReference>
<dbReference type="InterPro" id="IPR037675">
    <property type="entry name" value="PIG-O_N"/>
</dbReference>
<evidence type="ECO:0000256" key="6">
    <source>
        <dbReference type="ARBA" id="ARBA00022692"/>
    </source>
</evidence>
<dbReference type="Gene3D" id="3.40.720.10">
    <property type="entry name" value="Alkaline Phosphatase, subunit A"/>
    <property type="match status" value="1"/>
</dbReference>
<dbReference type="GO" id="GO:0006506">
    <property type="term" value="P:GPI anchor biosynthetic process"/>
    <property type="evidence" value="ECO:0000318"/>
    <property type="project" value="GO_Central"/>
</dbReference>
<evidence type="ECO:0000256" key="10">
    <source>
        <dbReference type="ARBA" id="ARBA00023180"/>
    </source>
</evidence>
<dbReference type="SUPFAM" id="SSF53649">
    <property type="entry name" value="Alkaline phosphatase-like"/>
    <property type="match status" value="1"/>
</dbReference>
<feature type="transmembrane region" description="Helical" evidence="11">
    <location>
        <begin position="825"/>
        <end position="845"/>
    </location>
</feature>
<organism evidence="13 14">
    <name type="scientific">Amborella trichopoda</name>
    <dbReference type="NCBI Taxonomy" id="13333"/>
    <lineage>
        <taxon>Eukaryota</taxon>
        <taxon>Viridiplantae</taxon>
        <taxon>Streptophyta</taxon>
        <taxon>Embryophyta</taxon>
        <taxon>Tracheophyta</taxon>
        <taxon>Spermatophyta</taxon>
        <taxon>Magnoliopsida</taxon>
        <taxon>Amborellales</taxon>
        <taxon>Amborellaceae</taxon>
        <taxon>Amborella</taxon>
    </lineage>
</organism>
<feature type="transmembrane region" description="Helical" evidence="11">
    <location>
        <begin position="592"/>
        <end position="614"/>
    </location>
</feature>
<evidence type="ECO:0000256" key="5">
    <source>
        <dbReference type="ARBA" id="ARBA00022679"/>
    </source>
</evidence>
<feature type="transmembrane region" description="Helical" evidence="11">
    <location>
        <begin position="784"/>
        <end position="805"/>
    </location>
</feature>
<proteinExistence type="inferred from homology"/>
<reference evidence="14" key="1">
    <citation type="journal article" date="2013" name="Science">
        <title>The Amborella genome and the evolution of flowering plants.</title>
        <authorList>
            <consortium name="Amborella Genome Project"/>
        </authorList>
    </citation>
    <scope>NUCLEOTIDE SEQUENCE [LARGE SCALE GENOMIC DNA]</scope>
</reference>
<dbReference type="AlphaFoldDB" id="W1NEP6"/>
<evidence type="ECO:0000256" key="1">
    <source>
        <dbReference type="ARBA" id="ARBA00004477"/>
    </source>
</evidence>
<dbReference type="Gramene" id="ERM93901">
    <property type="protein sequence ID" value="ERM93901"/>
    <property type="gene ID" value="AMTR_s00137p00034310"/>
</dbReference>
<evidence type="ECO:0000313" key="13">
    <source>
        <dbReference type="EMBL" id="ERM93901.1"/>
    </source>
</evidence>
<dbReference type="GO" id="GO:0051377">
    <property type="term" value="F:mannose-ethanolamine phosphotransferase activity"/>
    <property type="evidence" value="ECO:0000318"/>
    <property type="project" value="GO_Central"/>
</dbReference>
<dbReference type="GO" id="GO:0005789">
    <property type="term" value="C:endoplasmic reticulum membrane"/>
    <property type="evidence" value="ECO:0000318"/>
    <property type="project" value="GO_Central"/>
</dbReference>
<feature type="transmembrane region" description="Helical" evidence="11">
    <location>
        <begin position="554"/>
        <end position="572"/>
    </location>
</feature>
<dbReference type="STRING" id="13333.W1NEP6"/>
<keyword evidence="4" id="KW-0337">GPI-anchor biosynthesis</keyword>
<evidence type="ECO:0000256" key="9">
    <source>
        <dbReference type="ARBA" id="ARBA00023136"/>
    </source>
</evidence>
<dbReference type="Proteomes" id="UP000017836">
    <property type="component" value="Unassembled WGS sequence"/>
</dbReference>
<dbReference type="PANTHER" id="PTHR23071:SF1">
    <property type="entry name" value="GPI ETHANOLAMINE PHOSPHATE TRANSFERASE 3"/>
    <property type="match status" value="1"/>
</dbReference>
<feature type="transmembrane region" description="Helical" evidence="11">
    <location>
        <begin position="921"/>
        <end position="941"/>
    </location>
</feature>
<evidence type="ECO:0000259" key="12">
    <source>
        <dbReference type="Pfam" id="PF19316"/>
    </source>
</evidence>
<comment type="similarity">
    <text evidence="3">Belongs to the PIGG/PIGN/PIGO family. PIGO subfamily.</text>
</comment>